<dbReference type="InterPro" id="IPR016166">
    <property type="entry name" value="FAD-bd_PCMH"/>
</dbReference>
<dbReference type="PANTHER" id="PTHR42659:SF2">
    <property type="entry name" value="XANTHINE DEHYDROGENASE SUBUNIT C-RELATED"/>
    <property type="match status" value="1"/>
</dbReference>
<evidence type="ECO:0000256" key="1">
    <source>
        <dbReference type="ARBA" id="ARBA00022630"/>
    </source>
</evidence>
<dbReference type="Pfam" id="PF03450">
    <property type="entry name" value="CO_deh_flav_C"/>
    <property type="match status" value="1"/>
</dbReference>
<evidence type="ECO:0000256" key="2">
    <source>
        <dbReference type="ARBA" id="ARBA00022827"/>
    </source>
</evidence>
<gene>
    <name evidence="5" type="ORF">I4I82_24955</name>
</gene>
<keyword evidence="3" id="KW-0560">Oxidoreductase</keyword>
<name>A0ABS6UF73_9PSEU</name>
<organism evidence="5 6">
    <name type="scientific">Pseudonocardia oceani</name>
    <dbReference type="NCBI Taxonomy" id="2792013"/>
    <lineage>
        <taxon>Bacteria</taxon>
        <taxon>Bacillati</taxon>
        <taxon>Actinomycetota</taxon>
        <taxon>Actinomycetes</taxon>
        <taxon>Pseudonocardiales</taxon>
        <taxon>Pseudonocardiaceae</taxon>
        <taxon>Pseudonocardia</taxon>
    </lineage>
</organism>
<dbReference type="PROSITE" id="PS51387">
    <property type="entry name" value="FAD_PCMH"/>
    <property type="match status" value="1"/>
</dbReference>
<feature type="domain" description="FAD-binding PCMH-type" evidence="4">
    <location>
        <begin position="1"/>
        <end position="179"/>
    </location>
</feature>
<dbReference type="RefSeq" id="WP_218591024.1">
    <property type="nucleotide sequence ID" value="NZ_JADQDE010000039.1"/>
</dbReference>
<evidence type="ECO:0000259" key="4">
    <source>
        <dbReference type="PROSITE" id="PS51387"/>
    </source>
</evidence>
<dbReference type="SMART" id="SM01092">
    <property type="entry name" value="CO_deh_flav_C"/>
    <property type="match status" value="1"/>
</dbReference>
<dbReference type="InterPro" id="IPR005107">
    <property type="entry name" value="CO_DH_flav_C"/>
</dbReference>
<evidence type="ECO:0000313" key="5">
    <source>
        <dbReference type="EMBL" id="MBW0130900.1"/>
    </source>
</evidence>
<dbReference type="EMBL" id="JADQDF010000001">
    <property type="protein sequence ID" value="MBW0130900.1"/>
    <property type="molecule type" value="Genomic_DNA"/>
</dbReference>
<keyword evidence="2" id="KW-0274">FAD</keyword>
<comment type="caution">
    <text evidence="5">The sequence shown here is derived from an EMBL/GenBank/DDBJ whole genome shotgun (WGS) entry which is preliminary data.</text>
</comment>
<reference evidence="5 6" key="1">
    <citation type="submission" date="2020-11" db="EMBL/GenBank/DDBJ databases">
        <title>Pseudonocardia abyssalis sp. nov. and Pseudonocardia oceani sp. nov., description and phylogenomic analysis of two novel actinomycetes isolated from the deep Southern Ocean.</title>
        <authorList>
            <person name="Parra J."/>
        </authorList>
    </citation>
    <scope>NUCLEOTIDE SEQUENCE [LARGE SCALE GENOMIC DNA]</scope>
    <source>
        <strain evidence="6">KRD185</strain>
    </source>
</reference>
<evidence type="ECO:0000313" key="6">
    <source>
        <dbReference type="Proteomes" id="UP000694300"/>
    </source>
</evidence>
<keyword evidence="6" id="KW-1185">Reference proteome</keyword>
<evidence type="ECO:0000256" key="3">
    <source>
        <dbReference type="ARBA" id="ARBA00023002"/>
    </source>
</evidence>
<protein>
    <submittedName>
        <fullName evidence="5">Xanthine dehydrogenase family protein subunit M</fullName>
    </submittedName>
</protein>
<dbReference type="Pfam" id="PF00941">
    <property type="entry name" value="FAD_binding_5"/>
    <property type="match status" value="1"/>
</dbReference>
<dbReference type="InterPro" id="IPR002346">
    <property type="entry name" value="Mopterin_DH_FAD-bd"/>
</dbReference>
<dbReference type="InterPro" id="IPR051312">
    <property type="entry name" value="Diverse_Substr_Oxidored"/>
</dbReference>
<proteinExistence type="predicted"/>
<keyword evidence="1" id="KW-0285">Flavoprotein</keyword>
<dbReference type="PANTHER" id="PTHR42659">
    <property type="entry name" value="XANTHINE DEHYDROGENASE SUBUNIT C-RELATED"/>
    <property type="match status" value="1"/>
</dbReference>
<dbReference type="Proteomes" id="UP000694300">
    <property type="component" value="Unassembled WGS sequence"/>
</dbReference>
<sequence length="292" mass="29674">MKPAPFEYWAPTSVDEAVKILSGLDDPGDAKVMAGGQSLMPLLNLRLSQPLHVVDLNAVGGISDVSREGSTLTIGALCRQRTAERSAEVAAAVPLVVEALGLVGHPAIRNRGTIGGSIAHADPAAEMPAVALCLDAEMVAQGPGGERTVAASDFFDGFLSTALAEDEVLTAVRFPVDGPGCGAAFVEVARRHGDFAMAGVAVHVRLEGDVIAEARIAVSGVGLTPVRATEAEAGLRGAAPGDDAFAAAAAATSAALHPATDVHASGAYRKHVAGVLVRRALGTATDRARGNR</sequence>
<accession>A0ABS6UF73</accession>